<evidence type="ECO:0000256" key="2">
    <source>
        <dbReference type="ARBA" id="ARBA00010992"/>
    </source>
</evidence>
<dbReference type="PROSITE" id="PS00217">
    <property type="entry name" value="SUGAR_TRANSPORT_2"/>
    <property type="match status" value="1"/>
</dbReference>
<feature type="domain" description="Major facilitator superfamily (MFS) profile" evidence="10">
    <location>
        <begin position="14"/>
        <end position="454"/>
    </location>
</feature>
<dbReference type="InterPro" id="IPR020846">
    <property type="entry name" value="MFS_dom"/>
</dbReference>
<feature type="transmembrane region" description="Helical" evidence="9">
    <location>
        <begin position="422"/>
        <end position="447"/>
    </location>
</feature>
<evidence type="ECO:0000256" key="9">
    <source>
        <dbReference type="SAM" id="Phobius"/>
    </source>
</evidence>
<evidence type="ECO:0000256" key="4">
    <source>
        <dbReference type="ARBA" id="ARBA00022475"/>
    </source>
</evidence>
<dbReference type="InterPro" id="IPR050814">
    <property type="entry name" value="Myo-inositol_Transporter"/>
</dbReference>
<evidence type="ECO:0000313" key="11">
    <source>
        <dbReference type="EMBL" id="MCZ8372569.1"/>
    </source>
</evidence>
<dbReference type="PANTHER" id="PTHR48020">
    <property type="entry name" value="PROTON MYO-INOSITOL COTRANSPORTER"/>
    <property type="match status" value="1"/>
</dbReference>
<feature type="transmembrane region" description="Helical" evidence="9">
    <location>
        <begin position="304"/>
        <end position="326"/>
    </location>
</feature>
<keyword evidence="5 9" id="KW-0812">Transmembrane</keyword>
<accession>A0ABT4PHS4</accession>
<feature type="transmembrane region" description="Helical" evidence="9">
    <location>
        <begin position="79"/>
        <end position="99"/>
    </location>
</feature>
<feature type="transmembrane region" description="Helical" evidence="9">
    <location>
        <begin position="333"/>
        <end position="354"/>
    </location>
</feature>
<evidence type="ECO:0000256" key="3">
    <source>
        <dbReference type="ARBA" id="ARBA00022448"/>
    </source>
</evidence>
<dbReference type="SUPFAM" id="SSF103473">
    <property type="entry name" value="MFS general substrate transporter"/>
    <property type="match status" value="1"/>
</dbReference>
<evidence type="ECO:0000256" key="6">
    <source>
        <dbReference type="ARBA" id="ARBA00022989"/>
    </source>
</evidence>
<keyword evidence="4" id="KW-1003">Cell membrane</keyword>
<protein>
    <submittedName>
        <fullName evidence="11">Sugar porter family MFS transporter</fullName>
    </submittedName>
</protein>
<feature type="transmembrane region" description="Helical" evidence="9">
    <location>
        <begin position="52"/>
        <end position="72"/>
    </location>
</feature>
<dbReference type="InterPro" id="IPR005829">
    <property type="entry name" value="Sugar_transporter_CS"/>
</dbReference>
<dbReference type="EMBL" id="JAPZVM010000005">
    <property type="protein sequence ID" value="MCZ8372569.1"/>
    <property type="molecule type" value="Genomic_DNA"/>
</dbReference>
<reference evidence="11" key="1">
    <citation type="submission" date="2022-12" db="EMBL/GenBank/DDBJ databases">
        <title>Phocaeicola acetigenes sp. nov., isolated feces from a healthy human.</title>
        <authorList>
            <person name="Do H."/>
            <person name="Ha Y.B."/>
            <person name="Kim J.-S."/>
            <person name="Suh M.K."/>
            <person name="Kim H.S."/>
            <person name="Lee J.-S."/>
        </authorList>
    </citation>
    <scope>NUCLEOTIDE SEQUENCE</scope>
    <source>
        <strain evidence="11">KGMB11183</strain>
    </source>
</reference>
<keyword evidence="6 9" id="KW-1133">Transmembrane helix</keyword>
<evidence type="ECO:0000259" key="10">
    <source>
        <dbReference type="PROSITE" id="PS50850"/>
    </source>
</evidence>
<sequence length="479" mass="53119">MRSLELNMGYMLFLSLVAAVGGLLFGYDTAVISGTIGQVTEQFKLNDWQQGWYVGCALVGSIVGVSMAGILSDKWGRKLVMILSALLFSASGIWCTIASDFVHLVWARILGGVAIGIVSIVSPLYISEVAATQYRGRLVSLYQVAVTIGFLSAYIVNYYLLLYSQSNPLLETPILQYIMVSEVWRGMLGMESVPALLFLLVIFFIPESPRWLIVSHKKEKAKGILFRIYRSVQTVEEHIGMTESVLKTESKNSDWSVLSQPGILKAVIIGVCIAILGQFMGVNAVLYYGPSIFENAGLSGGDSLYYQVLVGLVNTLTSIFALLIIDKIGRKKLIYYGVSGMILSLIMIGLYFILSERFQLSSVVMLVFFLAYVFFCAGSISAVIFVLLSEMYPTRVRGLAMSIAGLSLWVGTYLVGQLTPWLLTYLTPGGTFFLFAVMCIPYILIVWKLMPETAGKSLEEIELYWKNGSKRKEVIKRKR</sequence>
<feature type="transmembrane region" description="Helical" evidence="9">
    <location>
        <begin position="360"/>
        <end position="387"/>
    </location>
</feature>
<evidence type="ECO:0000256" key="8">
    <source>
        <dbReference type="RuleBase" id="RU003346"/>
    </source>
</evidence>
<dbReference type="NCBIfam" id="TIGR00879">
    <property type="entry name" value="SP"/>
    <property type="match status" value="1"/>
</dbReference>
<feature type="transmembrane region" description="Helical" evidence="9">
    <location>
        <begin position="105"/>
        <end position="126"/>
    </location>
</feature>
<keyword evidence="3 8" id="KW-0813">Transport</keyword>
<feature type="transmembrane region" description="Helical" evidence="9">
    <location>
        <begin position="12"/>
        <end position="32"/>
    </location>
</feature>
<dbReference type="PRINTS" id="PR00171">
    <property type="entry name" value="SUGRTRNSPORT"/>
</dbReference>
<dbReference type="InterPro" id="IPR047984">
    <property type="entry name" value="XylE-like"/>
</dbReference>
<dbReference type="RefSeq" id="WP_269877777.1">
    <property type="nucleotide sequence ID" value="NZ_JAPZVM010000005.1"/>
</dbReference>
<organism evidence="11 12">
    <name type="scientific">Phocaeicola acetigenes</name>
    <dbReference type="NCBI Taxonomy" id="3016083"/>
    <lineage>
        <taxon>Bacteria</taxon>
        <taxon>Pseudomonadati</taxon>
        <taxon>Bacteroidota</taxon>
        <taxon>Bacteroidia</taxon>
        <taxon>Bacteroidales</taxon>
        <taxon>Bacteroidaceae</taxon>
        <taxon>Phocaeicola</taxon>
    </lineage>
</organism>
<name>A0ABT4PHS4_9BACT</name>
<dbReference type="Proteomes" id="UP001141933">
    <property type="component" value="Unassembled WGS sequence"/>
</dbReference>
<feature type="transmembrane region" description="Helical" evidence="9">
    <location>
        <begin position="138"/>
        <end position="163"/>
    </location>
</feature>
<gene>
    <name evidence="11" type="ORF">O6P32_07590</name>
</gene>
<evidence type="ECO:0000256" key="5">
    <source>
        <dbReference type="ARBA" id="ARBA00022692"/>
    </source>
</evidence>
<evidence type="ECO:0000313" key="12">
    <source>
        <dbReference type="Proteomes" id="UP001141933"/>
    </source>
</evidence>
<comment type="subcellular location">
    <subcellularLocation>
        <location evidence="1">Cell membrane</location>
        <topology evidence="1">Multi-pass membrane protein</topology>
    </subcellularLocation>
</comment>
<keyword evidence="7 9" id="KW-0472">Membrane</keyword>
<comment type="similarity">
    <text evidence="2 8">Belongs to the major facilitator superfamily. Sugar transporter (TC 2.A.1.1) family.</text>
</comment>
<dbReference type="PANTHER" id="PTHR48020:SF12">
    <property type="entry name" value="PROTON MYO-INOSITOL COTRANSPORTER"/>
    <property type="match status" value="1"/>
</dbReference>
<feature type="transmembrane region" description="Helical" evidence="9">
    <location>
        <begin position="183"/>
        <end position="205"/>
    </location>
</feature>
<evidence type="ECO:0000256" key="1">
    <source>
        <dbReference type="ARBA" id="ARBA00004651"/>
    </source>
</evidence>
<keyword evidence="12" id="KW-1185">Reference proteome</keyword>
<dbReference type="CDD" id="cd17359">
    <property type="entry name" value="MFS_XylE_like"/>
    <property type="match status" value="1"/>
</dbReference>
<dbReference type="PROSITE" id="PS50850">
    <property type="entry name" value="MFS"/>
    <property type="match status" value="1"/>
</dbReference>
<dbReference type="InterPro" id="IPR003663">
    <property type="entry name" value="Sugar/inositol_transpt"/>
</dbReference>
<evidence type="ECO:0000256" key="7">
    <source>
        <dbReference type="ARBA" id="ARBA00023136"/>
    </source>
</evidence>
<comment type="caution">
    <text evidence="11">The sequence shown here is derived from an EMBL/GenBank/DDBJ whole genome shotgun (WGS) entry which is preliminary data.</text>
</comment>
<feature type="transmembrane region" description="Helical" evidence="9">
    <location>
        <begin position="399"/>
        <end position="416"/>
    </location>
</feature>
<dbReference type="InterPro" id="IPR036259">
    <property type="entry name" value="MFS_trans_sf"/>
</dbReference>
<proteinExistence type="inferred from homology"/>
<dbReference type="PROSITE" id="PS00216">
    <property type="entry name" value="SUGAR_TRANSPORT_1"/>
    <property type="match status" value="2"/>
</dbReference>
<feature type="transmembrane region" description="Helical" evidence="9">
    <location>
        <begin position="266"/>
        <end position="289"/>
    </location>
</feature>
<dbReference type="Gene3D" id="1.20.1250.20">
    <property type="entry name" value="MFS general substrate transporter like domains"/>
    <property type="match status" value="1"/>
</dbReference>
<dbReference type="Pfam" id="PF00083">
    <property type="entry name" value="Sugar_tr"/>
    <property type="match status" value="1"/>
</dbReference>
<dbReference type="InterPro" id="IPR005828">
    <property type="entry name" value="MFS_sugar_transport-like"/>
</dbReference>